<dbReference type="GeneID" id="63718807"/>
<evidence type="ECO:0000313" key="2">
    <source>
        <dbReference type="EMBL" id="KYK54207.1"/>
    </source>
</evidence>
<feature type="compositionally biased region" description="Polar residues" evidence="1">
    <location>
        <begin position="251"/>
        <end position="261"/>
    </location>
</feature>
<feature type="compositionally biased region" description="Polar residues" evidence="1">
    <location>
        <begin position="220"/>
        <end position="235"/>
    </location>
</feature>
<dbReference type="STRING" id="98403.A0A151GAU9"/>
<name>A0A151GAU9_DRECN</name>
<reference evidence="2 3" key="1">
    <citation type="journal article" date="2016" name="Sci. Rep.">
        <title>Insights into Adaptations to a Near-Obligate Nematode Endoparasitic Lifestyle from the Finished Genome of Drechmeria coniospora.</title>
        <authorList>
            <person name="Zhang L."/>
            <person name="Zhou Z."/>
            <person name="Guo Q."/>
            <person name="Fokkens L."/>
            <person name="Miskei M."/>
            <person name="Pocsi I."/>
            <person name="Zhang W."/>
            <person name="Chen M."/>
            <person name="Wang L."/>
            <person name="Sun Y."/>
            <person name="Donzelli B.G."/>
            <person name="Gibson D.M."/>
            <person name="Nelson D.R."/>
            <person name="Luo J.G."/>
            <person name="Rep M."/>
            <person name="Liu H."/>
            <person name="Yang S."/>
            <person name="Wang J."/>
            <person name="Krasnoff S.B."/>
            <person name="Xu Y."/>
            <person name="Molnar I."/>
            <person name="Lin M."/>
        </authorList>
    </citation>
    <scope>NUCLEOTIDE SEQUENCE [LARGE SCALE GENOMIC DNA]</scope>
    <source>
        <strain evidence="2 3">ARSEF 6962</strain>
    </source>
</reference>
<dbReference type="EMBL" id="LAYC01000003">
    <property type="protein sequence ID" value="KYK54207.1"/>
    <property type="molecule type" value="Genomic_DNA"/>
</dbReference>
<keyword evidence="3" id="KW-1185">Reference proteome</keyword>
<protein>
    <submittedName>
        <fullName evidence="2">Uncharacterized protein</fullName>
    </submittedName>
</protein>
<organism evidence="2 3">
    <name type="scientific">Drechmeria coniospora</name>
    <name type="common">Nematophagous fungus</name>
    <name type="synonym">Meria coniospora</name>
    <dbReference type="NCBI Taxonomy" id="98403"/>
    <lineage>
        <taxon>Eukaryota</taxon>
        <taxon>Fungi</taxon>
        <taxon>Dikarya</taxon>
        <taxon>Ascomycota</taxon>
        <taxon>Pezizomycotina</taxon>
        <taxon>Sordariomycetes</taxon>
        <taxon>Hypocreomycetidae</taxon>
        <taxon>Hypocreales</taxon>
        <taxon>Ophiocordycipitaceae</taxon>
        <taxon>Drechmeria</taxon>
    </lineage>
</organism>
<dbReference type="AlphaFoldDB" id="A0A151GAU9"/>
<evidence type="ECO:0000256" key="1">
    <source>
        <dbReference type="SAM" id="MobiDB-lite"/>
    </source>
</evidence>
<sequence>MDALKFVNGVRRMLPESQVEVLDEPGEAPEAVAMCSIVETLESAAIGKSQHRDTTASAQQATHATDLLWSATTTSLPPPPPPPPPILPPPSSFVPIAYNPAAPAAPEMVRYREKTPPLDEDPLNPLAVAVAHDYQNQPFTPGSPQPQQVPARVQNFDLPISRLAGPPQNPAVHQVATMQTQPDQTTPRFALPVTCYTSDGLVQRTQPAAATAAPSPSPDGRSNYTISHQQGPSHQTSRDYAVHQQLYRPSGTETGAVQSQYAPKPGNKSRLEENAGKFERGVTGILRKFEKKFG</sequence>
<comment type="caution">
    <text evidence="2">The sequence shown here is derived from an EMBL/GenBank/DDBJ whole genome shotgun (WGS) entry which is preliminary data.</text>
</comment>
<accession>A0A151GAU9</accession>
<proteinExistence type="predicted"/>
<gene>
    <name evidence="2" type="ORF">DCS_06164</name>
</gene>
<feature type="region of interest" description="Disordered" evidence="1">
    <location>
        <begin position="206"/>
        <end position="275"/>
    </location>
</feature>
<dbReference type="InParanoid" id="A0A151GAU9"/>
<dbReference type="RefSeq" id="XP_040653559.1">
    <property type="nucleotide sequence ID" value="XM_040803455.1"/>
</dbReference>
<evidence type="ECO:0000313" key="3">
    <source>
        <dbReference type="Proteomes" id="UP000076580"/>
    </source>
</evidence>
<dbReference type="Proteomes" id="UP000076580">
    <property type="component" value="Chromosome 03"/>
</dbReference>